<feature type="transmembrane region" description="Helical" evidence="2">
    <location>
        <begin position="29"/>
        <end position="50"/>
    </location>
</feature>
<proteinExistence type="predicted"/>
<dbReference type="Proteomes" id="UP001465668">
    <property type="component" value="Unassembled WGS sequence"/>
</dbReference>
<keyword evidence="2" id="KW-0812">Transmembrane</keyword>
<evidence type="ECO:0000256" key="2">
    <source>
        <dbReference type="SAM" id="Phobius"/>
    </source>
</evidence>
<gene>
    <name evidence="3" type="ORF">SCAR479_12564</name>
</gene>
<feature type="transmembrane region" description="Helical" evidence="2">
    <location>
        <begin position="140"/>
        <end position="160"/>
    </location>
</feature>
<evidence type="ECO:0000256" key="1">
    <source>
        <dbReference type="SAM" id="MobiDB-lite"/>
    </source>
</evidence>
<protein>
    <submittedName>
        <fullName evidence="3">Uncharacterized protein</fullName>
    </submittedName>
</protein>
<keyword evidence="2" id="KW-0472">Membrane</keyword>
<feature type="transmembrane region" description="Helical" evidence="2">
    <location>
        <begin position="62"/>
        <end position="86"/>
    </location>
</feature>
<dbReference type="PANTHER" id="PTHR35179:SF1">
    <property type="entry name" value="INTEGRAL MEMBRANE PROTEIN"/>
    <property type="match status" value="1"/>
</dbReference>
<dbReference type="PANTHER" id="PTHR35179">
    <property type="entry name" value="PROTEIN CBG02620"/>
    <property type="match status" value="1"/>
</dbReference>
<feature type="transmembrane region" description="Helical" evidence="2">
    <location>
        <begin position="212"/>
        <end position="232"/>
    </location>
</feature>
<sequence length="375" mass="42604">MSSFDETKRGFLVPEWFQEQPVTSDNMNLASIFLGLSLGCALFSGVKALRQTWQVWKRYKSGNAYITMIWLHWVANVSLGFINWLLCGPANLIIESSFWLWVGILIVWVVQTQFLVQIIINRIALLMMVRSHATRLKWGVAAIMTVINVSVFCIWIPAKLQINETYIQINNVWDRVEKCIFLVIDLLLNIYFIHMVKSRLISNGLTKYNRLLRVNILMVVINISLDVVFIGLMSLPNALVYLNFQSFAYMAKLHIEMNMAELIGKVVRASNNDRTPSSHNQRYGKKGSSAGKTKQTFLDTLSRGAGNWRTAEHRSHVELGSREYVSDGEHHGHELAGIKRTIVTEVVHAPVEDDGIKSESSSERHLKSPSISESP</sequence>
<keyword evidence="2" id="KW-1133">Transmembrane helix</keyword>
<comment type="caution">
    <text evidence="3">The sequence shown here is derived from an EMBL/GenBank/DDBJ whole genome shotgun (WGS) entry which is preliminary data.</text>
</comment>
<reference evidence="3 4" key="1">
    <citation type="submission" date="2024-02" db="EMBL/GenBank/DDBJ databases">
        <title>First draft genome assembly of two strains of Seiridium cardinale.</title>
        <authorList>
            <person name="Emiliani G."/>
            <person name="Scali E."/>
        </authorList>
    </citation>
    <scope>NUCLEOTIDE SEQUENCE [LARGE SCALE GENOMIC DNA]</scope>
    <source>
        <strain evidence="3 4">BM-138-000479</strain>
    </source>
</reference>
<name>A0ABR2XAH7_9PEZI</name>
<evidence type="ECO:0000313" key="4">
    <source>
        <dbReference type="Proteomes" id="UP001465668"/>
    </source>
</evidence>
<evidence type="ECO:0000313" key="3">
    <source>
        <dbReference type="EMBL" id="KAK9770773.1"/>
    </source>
</evidence>
<feature type="compositionally biased region" description="Basic and acidic residues" evidence="1">
    <location>
        <begin position="350"/>
        <end position="366"/>
    </location>
</feature>
<feature type="region of interest" description="Disordered" evidence="1">
    <location>
        <begin position="350"/>
        <end position="375"/>
    </location>
</feature>
<keyword evidence="4" id="KW-1185">Reference proteome</keyword>
<organism evidence="3 4">
    <name type="scientific">Seiridium cardinale</name>
    <dbReference type="NCBI Taxonomy" id="138064"/>
    <lineage>
        <taxon>Eukaryota</taxon>
        <taxon>Fungi</taxon>
        <taxon>Dikarya</taxon>
        <taxon>Ascomycota</taxon>
        <taxon>Pezizomycotina</taxon>
        <taxon>Sordariomycetes</taxon>
        <taxon>Xylariomycetidae</taxon>
        <taxon>Amphisphaeriales</taxon>
        <taxon>Sporocadaceae</taxon>
        <taxon>Seiridium</taxon>
    </lineage>
</organism>
<feature type="compositionally biased region" description="Polar residues" evidence="1">
    <location>
        <begin position="270"/>
        <end position="281"/>
    </location>
</feature>
<dbReference type="EMBL" id="JARVKM010000086">
    <property type="protein sequence ID" value="KAK9770773.1"/>
    <property type="molecule type" value="Genomic_DNA"/>
</dbReference>
<feature type="region of interest" description="Disordered" evidence="1">
    <location>
        <begin position="270"/>
        <end position="295"/>
    </location>
</feature>
<accession>A0ABR2XAH7</accession>
<feature type="transmembrane region" description="Helical" evidence="2">
    <location>
        <begin position="98"/>
        <end position="120"/>
    </location>
</feature>
<feature type="transmembrane region" description="Helical" evidence="2">
    <location>
        <begin position="180"/>
        <end position="200"/>
    </location>
</feature>